<dbReference type="InterPro" id="IPR004372">
    <property type="entry name" value="Ac/propionate_kinase"/>
</dbReference>
<keyword evidence="2 9" id="KW-0963">Cytoplasm</keyword>
<evidence type="ECO:0000256" key="8">
    <source>
        <dbReference type="ARBA" id="ARBA00022842"/>
    </source>
</evidence>
<comment type="caution">
    <text evidence="11">The sequence shown here is derived from an EMBL/GenBank/DDBJ whole genome shotgun (WGS) entry which is preliminary data.</text>
</comment>
<evidence type="ECO:0000256" key="9">
    <source>
        <dbReference type="HAMAP-Rule" id="MF_00020"/>
    </source>
</evidence>
<evidence type="ECO:0000256" key="1">
    <source>
        <dbReference type="ARBA" id="ARBA00008748"/>
    </source>
</evidence>
<dbReference type="PANTHER" id="PTHR21060">
    <property type="entry name" value="ACETATE KINASE"/>
    <property type="match status" value="1"/>
</dbReference>
<dbReference type="SUPFAM" id="SSF53067">
    <property type="entry name" value="Actin-like ATPase domain"/>
    <property type="match status" value="1"/>
</dbReference>
<evidence type="ECO:0000256" key="3">
    <source>
        <dbReference type="ARBA" id="ARBA00022679"/>
    </source>
</evidence>
<dbReference type="PROSITE" id="PS01076">
    <property type="entry name" value="ACETATE_KINASE_2"/>
    <property type="match status" value="1"/>
</dbReference>
<gene>
    <name evidence="11" type="primary">pduW</name>
    <name evidence="9" type="synonym">ackA</name>
    <name evidence="11" type="ORF">OICFNHDK_0506</name>
</gene>
<comment type="similarity">
    <text evidence="1 9 10">Belongs to the acetokinase family.</text>
</comment>
<dbReference type="GO" id="GO:0006085">
    <property type="term" value="P:acetyl-CoA biosynthetic process"/>
    <property type="evidence" value="ECO:0007669"/>
    <property type="project" value="UniProtKB-UniRule"/>
</dbReference>
<comment type="subunit">
    <text evidence="9">Homodimer.</text>
</comment>
<evidence type="ECO:0000256" key="2">
    <source>
        <dbReference type="ARBA" id="ARBA00022490"/>
    </source>
</evidence>
<dbReference type="HAMAP" id="MF_00020">
    <property type="entry name" value="Acetate_kinase"/>
    <property type="match status" value="1"/>
</dbReference>
<dbReference type="PRINTS" id="PR00471">
    <property type="entry name" value="ACETATEKNASE"/>
</dbReference>
<keyword evidence="5 9" id="KW-0547">Nucleotide-binding</keyword>
<dbReference type="GO" id="GO:0005829">
    <property type="term" value="C:cytosol"/>
    <property type="evidence" value="ECO:0007669"/>
    <property type="project" value="TreeGrafter"/>
</dbReference>
<dbReference type="Proteomes" id="UP001055307">
    <property type="component" value="Unassembled WGS sequence"/>
</dbReference>
<keyword evidence="4 9" id="KW-0479">Metal-binding</keyword>
<keyword evidence="6 9" id="KW-0418">Kinase</keyword>
<keyword evidence="7 9" id="KW-0067">ATP-binding</keyword>
<feature type="binding site" evidence="9">
    <location>
        <position position="213"/>
    </location>
    <ligand>
        <name>Mg(2+)</name>
        <dbReference type="ChEBI" id="CHEBI:18420"/>
    </ligand>
</feature>
<dbReference type="Gene3D" id="3.30.420.40">
    <property type="match status" value="1"/>
</dbReference>
<evidence type="ECO:0000256" key="6">
    <source>
        <dbReference type="ARBA" id="ARBA00022777"/>
    </source>
</evidence>
<feature type="binding site" evidence="9">
    <location>
        <begin position="162"/>
        <end position="166"/>
    </location>
    <ligand>
        <name>ATP</name>
        <dbReference type="ChEBI" id="CHEBI:30616"/>
    </ligand>
</feature>
<dbReference type="InterPro" id="IPR023865">
    <property type="entry name" value="Aliphatic_acid_kinase_CS"/>
</dbReference>
<keyword evidence="8 9" id="KW-0460">Magnesium</keyword>
<evidence type="ECO:0000313" key="12">
    <source>
        <dbReference type="Proteomes" id="UP001055307"/>
    </source>
</evidence>
<evidence type="ECO:0000313" key="11">
    <source>
        <dbReference type="EMBL" id="GJD38066.1"/>
    </source>
</evidence>
<feature type="binding site" evidence="9">
    <location>
        <begin position="42"/>
        <end position="46"/>
    </location>
    <ligand>
        <name>ATP</name>
        <dbReference type="ChEBI" id="CHEBI:30616"/>
    </ligand>
</feature>
<evidence type="ECO:0000256" key="5">
    <source>
        <dbReference type="ARBA" id="ARBA00022741"/>
    </source>
</evidence>
<name>A0AAV4Z2D7_9HYPH</name>
<reference evidence="11" key="2">
    <citation type="submission" date="2021-08" db="EMBL/GenBank/DDBJ databases">
        <authorList>
            <person name="Tani A."/>
            <person name="Ola A."/>
            <person name="Ogura Y."/>
            <person name="Katsura K."/>
            <person name="Hayashi T."/>
        </authorList>
    </citation>
    <scope>NUCLEOTIDE SEQUENCE</scope>
    <source>
        <strain evidence="11">DSM 21893</strain>
    </source>
</reference>
<feature type="binding site" evidence="9">
    <location>
        <begin position="117"/>
        <end position="119"/>
    </location>
    <ligand>
        <name>ATP</name>
        <dbReference type="ChEBI" id="CHEBI:30616"/>
    </ligand>
</feature>
<dbReference type="InterPro" id="IPR000890">
    <property type="entry name" value="Aliphatic_acid_kin_short-chain"/>
</dbReference>
<dbReference type="GO" id="GO:0008776">
    <property type="term" value="F:acetate kinase activity"/>
    <property type="evidence" value="ECO:0007669"/>
    <property type="project" value="UniProtKB-UniRule"/>
</dbReference>
<comment type="function">
    <text evidence="9">Catalyzes the formation of acetyl phosphate from acetate and ATP. Can also catalyze the reverse reaction.</text>
</comment>
<accession>A0AAV4Z2D7</accession>
<dbReference type="InterPro" id="IPR043129">
    <property type="entry name" value="ATPase_NBD"/>
</dbReference>
<protein>
    <recommendedName>
        <fullName evidence="9">Acetate kinase</fullName>
        <ecNumber evidence="9">2.7.2.1</ecNumber>
    </recommendedName>
    <alternativeName>
        <fullName evidence="9">Acetokinase</fullName>
    </alternativeName>
</protein>
<keyword evidence="12" id="KW-1185">Reference proteome</keyword>
<dbReference type="AlphaFoldDB" id="A0AAV4Z2D7"/>
<evidence type="ECO:0000256" key="7">
    <source>
        <dbReference type="ARBA" id="ARBA00022840"/>
    </source>
</evidence>
<dbReference type="GO" id="GO:0005524">
    <property type="term" value="F:ATP binding"/>
    <property type="evidence" value="ECO:0007669"/>
    <property type="project" value="UniProtKB-KW"/>
</dbReference>
<comment type="cofactor">
    <cofactor evidence="9">
        <name>Mg(2+)</name>
        <dbReference type="ChEBI" id="CHEBI:18420"/>
    </cofactor>
    <cofactor evidence="9">
        <name>Mn(2+)</name>
        <dbReference type="ChEBI" id="CHEBI:29035"/>
    </cofactor>
    <text evidence="9">Mg(2+). Can also accept Mn(2+).</text>
</comment>
<reference evidence="11" key="1">
    <citation type="journal article" date="2016" name="Front. Microbiol.">
        <title>Genome Sequence of the Piezophilic, Mesophilic Sulfate-Reducing Bacterium Desulfovibrio indicus J2T.</title>
        <authorList>
            <person name="Cao J."/>
            <person name="Maignien L."/>
            <person name="Shao Z."/>
            <person name="Alain K."/>
            <person name="Jebbar M."/>
        </authorList>
    </citation>
    <scope>NUCLEOTIDE SEQUENCE</scope>
    <source>
        <strain evidence="11">DSM 21893</strain>
    </source>
</reference>
<comment type="catalytic activity">
    <reaction evidence="9">
        <text>acetate + ATP = acetyl phosphate + ADP</text>
        <dbReference type="Rhea" id="RHEA:11352"/>
        <dbReference type="ChEBI" id="CHEBI:22191"/>
        <dbReference type="ChEBI" id="CHEBI:30089"/>
        <dbReference type="ChEBI" id="CHEBI:30616"/>
        <dbReference type="ChEBI" id="CHEBI:456216"/>
        <dbReference type="EC" id="2.7.2.1"/>
    </reaction>
</comment>
<sequence>MARPAAGGLLRFGFHGLSYAHIARVLPRLIGETAKGRVVVAHLGHGASLCALAGGRSVATTMGLTTLGGLMMGTRSGTVDPGLVLHLIQARGMAAVEVADLLNRRSGLLGVSGISDDVRVLGASEAPEAREALDLFAYRIARETGSLAVALGGLDALVFTGGIGENAAGIRASVCARLAFLGLDLDPERNAEGHSRIDRNGSTVAVLVIPADEEREIADEVGCLVSA</sequence>
<comment type="pathway">
    <text evidence="9">Metabolic intermediate biosynthesis; acetyl-CoA biosynthesis; acetyl-CoA from acetate: step 1/2.</text>
</comment>
<evidence type="ECO:0000256" key="10">
    <source>
        <dbReference type="RuleBase" id="RU003835"/>
    </source>
</evidence>
<proteinExistence type="inferred from homology"/>
<dbReference type="EMBL" id="BPQF01000003">
    <property type="protein sequence ID" value="GJD38066.1"/>
    <property type="molecule type" value="Genomic_DNA"/>
</dbReference>
<dbReference type="GO" id="GO:0000287">
    <property type="term" value="F:magnesium ion binding"/>
    <property type="evidence" value="ECO:0007669"/>
    <property type="project" value="UniProtKB-UniRule"/>
</dbReference>
<feature type="site" description="Transition state stabilizer" evidence="9">
    <location>
        <position position="15"/>
    </location>
</feature>
<evidence type="ECO:0000256" key="4">
    <source>
        <dbReference type="ARBA" id="ARBA00022723"/>
    </source>
</evidence>
<keyword evidence="3 9" id="KW-0808">Transferase</keyword>
<dbReference type="Pfam" id="PF00871">
    <property type="entry name" value="Acetate_kinase"/>
    <property type="match status" value="1"/>
</dbReference>
<dbReference type="PANTHER" id="PTHR21060:SF21">
    <property type="entry name" value="ACETATE KINASE"/>
    <property type="match status" value="1"/>
</dbReference>
<comment type="caution">
    <text evidence="9">Lacks conserved residue(s) required for the propagation of feature annotation.</text>
</comment>
<comment type="subcellular location">
    <subcellularLocation>
        <location evidence="9">Cytoplasm</location>
    </subcellularLocation>
</comment>
<dbReference type="EC" id="2.7.2.1" evidence="9"/>
<feature type="site" description="Transition state stabilizer" evidence="9">
    <location>
        <position position="75"/>
    </location>
</feature>
<organism evidence="11 12">
    <name type="scientific">Methylobacterium bullatum</name>
    <dbReference type="NCBI Taxonomy" id="570505"/>
    <lineage>
        <taxon>Bacteria</taxon>
        <taxon>Pseudomonadati</taxon>
        <taxon>Pseudomonadota</taxon>
        <taxon>Alphaproteobacteria</taxon>
        <taxon>Hyphomicrobiales</taxon>
        <taxon>Methylobacteriaceae</taxon>
        <taxon>Methylobacterium</taxon>
    </lineage>
</organism>
<dbReference type="GO" id="GO:0006083">
    <property type="term" value="P:acetate metabolic process"/>
    <property type="evidence" value="ECO:0007669"/>
    <property type="project" value="TreeGrafter"/>
</dbReference>